<evidence type="ECO:0000313" key="2">
    <source>
        <dbReference type="Proteomes" id="UP001189429"/>
    </source>
</evidence>
<organism evidence="1 2">
    <name type="scientific">Prorocentrum cordatum</name>
    <dbReference type="NCBI Taxonomy" id="2364126"/>
    <lineage>
        <taxon>Eukaryota</taxon>
        <taxon>Sar</taxon>
        <taxon>Alveolata</taxon>
        <taxon>Dinophyceae</taxon>
        <taxon>Prorocentrales</taxon>
        <taxon>Prorocentraceae</taxon>
        <taxon>Prorocentrum</taxon>
    </lineage>
</organism>
<dbReference type="EMBL" id="CAUYUJ010015282">
    <property type="protein sequence ID" value="CAK0851948.1"/>
    <property type="molecule type" value="Genomic_DNA"/>
</dbReference>
<evidence type="ECO:0008006" key="3">
    <source>
        <dbReference type="Google" id="ProtNLM"/>
    </source>
</evidence>
<reference evidence="1" key="1">
    <citation type="submission" date="2023-10" db="EMBL/GenBank/DDBJ databases">
        <authorList>
            <person name="Chen Y."/>
            <person name="Shah S."/>
            <person name="Dougan E. K."/>
            <person name="Thang M."/>
            <person name="Chan C."/>
        </authorList>
    </citation>
    <scope>NUCLEOTIDE SEQUENCE [LARGE SCALE GENOMIC DNA]</scope>
</reference>
<keyword evidence="2" id="KW-1185">Reference proteome</keyword>
<proteinExistence type="predicted"/>
<sequence>MYFDFAAAFASIAHDFLMAVFESFNGRMCSGTTLPYSTEGTSATSCWTGARFRGFGVHRGKRQGCPISPLLLAVAAGLLLRRLAWAVASGTSRADADDAAFADPLLVQQFGLLERVFTEYARVSGLELKVQTAVLVPLGQLSNEQVRAHFRREVPLWGAMEISYSAKHVGFYVGPGRGLKSWDSPFKKMEDPAVVWGQLGAGMMYTIEAYCASVASVTAFIAQLDPHPDGLPEAIAHVAKARVALLEAHSSG</sequence>
<name>A0ABN9TZZ7_9DINO</name>
<gene>
    <name evidence="1" type="ORF">PCOR1329_LOCUS43937</name>
</gene>
<dbReference type="Proteomes" id="UP001189429">
    <property type="component" value="Unassembled WGS sequence"/>
</dbReference>
<evidence type="ECO:0000313" key="1">
    <source>
        <dbReference type="EMBL" id="CAK0851948.1"/>
    </source>
</evidence>
<feature type="non-terminal residue" evidence="1">
    <location>
        <position position="252"/>
    </location>
</feature>
<accession>A0ABN9TZZ7</accession>
<protein>
    <recommendedName>
        <fullName evidence="3">Reverse transcriptase domain-containing protein</fullName>
    </recommendedName>
</protein>
<comment type="caution">
    <text evidence="1">The sequence shown here is derived from an EMBL/GenBank/DDBJ whole genome shotgun (WGS) entry which is preliminary data.</text>
</comment>